<comment type="subcellular location">
    <subcellularLocation>
        <location evidence="1">Nucleus</location>
    </subcellularLocation>
</comment>
<dbReference type="InterPro" id="IPR007150">
    <property type="entry name" value="HUS1/Mec3"/>
</dbReference>
<evidence type="ECO:0000256" key="2">
    <source>
        <dbReference type="ARBA" id="ARBA00023242"/>
    </source>
</evidence>
<dbReference type="Proteomes" id="UP000095023">
    <property type="component" value="Unassembled WGS sequence"/>
</dbReference>
<dbReference type="GO" id="GO:0000724">
    <property type="term" value="P:double-strand break repair via homologous recombination"/>
    <property type="evidence" value="ECO:0007669"/>
    <property type="project" value="TreeGrafter"/>
</dbReference>
<dbReference type="GO" id="GO:0031573">
    <property type="term" value="P:mitotic intra-S DNA damage checkpoint signaling"/>
    <property type="evidence" value="ECO:0007669"/>
    <property type="project" value="TreeGrafter"/>
</dbReference>
<reference evidence="4" key="1">
    <citation type="submission" date="2016-02" db="EMBL/GenBank/DDBJ databases">
        <title>Comparative genomics of biotechnologically important yeasts.</title>
        <authorList>
            <consortium name="DOE Joint Genome Institute"/>
            <person name="Riley R."/>
            <person name="Haridas S."/>
            <person name="Wolfe K.H."/>
            <person name="Lopes M.R."/>
            <person name="Hittinger C.T."/>
            <person name="Goker M."/>
            <person name="Salamov A."/>
            <person name="Wisecaver J."/>
            <person name="Long T.M."/>
            <person name="Aerts A.L."/>
            <person name="Barry K."/>
            <person name="Choi C."/>
            <person name="Clum A."/>
            <person name="Coughlan A.Y."/>
            <person name="Deshpande S."/>
            <person name="Douglass A.P."/>
            <person name="Hanson S.J."/>
            <person name="Klenk H.-P."/>
            <person name="Labutti K."/>
            <person name="Lapidus A."/>
            <person name="Lindquist E."/>
            <person name="Lipzen A."/>
            <person name="Meier-Kolthoff J.P."/>
            <person name="Ohm R.A."/>
            <person name="Otillar R.P."/>
            <person name="Pangilinan J."/>
            <person name="Peng Y."/>
            <person name="Rokas A."/>
            <person name="Rosa C.A."/>
            <person name="Scheuner C."/>
            <person name="Sibirny A.A."/>
            <person name="Slot J.C."/>
            <person name="Stielow J.B."/>
            <person name="Sun H."/>
            <person name="Kurtzman C.P."/>
            <person name="Blackwell M."/>
            <person name="Jeffries T.W."/>
            <person name="Grigoriev I.V."/>
        </authorList>
    </citation>
    <scope>NUCLEOTIDE SEQUENCE [LARGE SCALE GENOMIC DNA]</scope>
    <source>
        <strain evidence="4">NRRL Y-17796</strain>
    </source>
</reference>
<evidence type="ECO:0000256" key="1">
    <source>
        <dbReference type="ARBA" id="ARBA00004123"/>
    </source>
</evidence>
<organism evidence="3 4">
    <name type="scientific">Tortispora caseinolytica NRRL Y-17796</name>
    <dbReference type="NCBI Taxonomy" id="767744"/>
    <lineage>
        <taxon>Eukaryota</taxon>
        <taxon>Fungi</taxon>
        <taxon>Dikarya</taxon>
        <taxon>Ascomycota</taxon>
        <taxon>Saccharomycotina</taxon>
        <taxon>Trigonopsidomycetes</taxon>
        <taxon>Trigonopsidales</taxon>
        <taxon>Trigonopsidaceae</taxon>
        <taxon>Tortispora</taxon>
    </lineage>
</organism>
<evidence type="ECO:0000313" key="3">
    <source>
        <dbReference type="EMBL" id="ODV89797.1"/>
    </source>
</evidence>
<dbReference type="GO" id="GO:0030896">
    <property type="term" value="C:checkpoint clamp complex"/>
    <property type="evidence" value="ECO:0007669"/>
    <property type="project" value="InterPro"/>
</dbReference>
<dbReference type="GO" id="GO:0035861">
    <property type="term" value="C:site of double-strand break"/>
    <property type="evidence" value="ECO:0007669"/>
    <property type="project" value="TreeGrafter"/>
</dbReference>
<dbReference type="GO" id="GO:0006289">
    <property type="term" value="P:nucleotide-excision repair"/>
    <property type="evidence" value="ECO:0007669"/>
    <property type="project" value="TreeGrafter"/>
</dbReference>
<sequence>MRFSAQVKDAILMQNIASTLGSVQDRCMIQITESIFRIIVVVPETGAQVWATLSCSHLFGNFLVSSNEDNIINLDLSLNHIASAFRSRADYTMRLTRKGNMPFLRVVVSEMVVHDIPVRIVREETSNLQEPDPPELDVAIRLPSGLHSGYTSRRKGPQFTSVAATATTAALHAARITAPDAVPHADSATVIPAPPQSKLNSTI</sequence>
<dbReference type="Pfam" id="PF04005">
    <property type="entry name" value="Hus1"/>
    <property type="match status" value="1"/>
</dbReference>
<dbReference type="GO" id="GO:0044778">
    <property type="term" value="P:meiotic DNA integrity checkpoint signaling"/>
    <property type="evidence" value="ECO:0007669"/>
    <property type="project" value="TreeGrafter"/>
</dbReference>
<dbReference type="EMBL" id="KV453843">
    <property type="protein sequence ID" value="ODV89797.1"/>
    <property type="molecule type" value="Genomic_DNA"/>
</dbReference>
<dbReference type="GO" id="GO:0000723">
    <property type="term" value="P:telomere maintenance"/>
    <property type="evidence" value="ECO:0007669"/>
    <property type="project" value="TreeGrafter"/>
</dbReference>
<dbReference type="Gene3D" id="3.70.10.10">
    <property type="match status" value="1"/>
</dbReference>
<evidence type="ECO:0000313" key="4">
    <source>
        <dbReference type="Proteomes" id="UP000095023"/>
    </source>
</evidence>
<keyword evidence="2" id="KW-0539">Nucleus</keyword>
<evidence type="ECO:0008006" key="5">
    <source>
        <dbReference type="Google" id="ProtNLM"/>
    </source>
</evidence>
<dbReference type="OrthoDB" id="419537at2759"/>
<dbReference type="AlphaFoldDB" id="A0A1E4TDK0"/>
<protein>
    <recommendedName>
        <fullName evidence="5">Checkpoint protein</fullName>
    </recommendedName>
</protein>
<dbReference type="PANTHER" id="PTHR12900">
    <property type="entry name" value="MITOTIC AND DNA DAMAGE CHECKPOINT PROTEIN HUS1"/>
    <property type="match status" value="1"/>
</dbReference>
<gene>
    <name evidence="3" type="ORF">CANCADRAFT_46196</name>
</gene>
<proteinExistence type="predicted"/>
<dbReference type="PANTHER" id="PTHR12900:SF0">
    <property type="entry name" value="CHECKPOINT PROTEIN"/>
    <property type="match status" value="1"/>
</dbReference>
<keyword evidence="4" id="KW-1185">Reference proteome</keyword>
<name>A0A1E4TDK0_9ASCO</name>
<dbReference type="GO" id="GO:0033314">
    <property type="term" value="P:mitotic DNA replication checkpoint signaling"/>
    <property type="evidence" value="ECO:0007669"/>
    <property type="project" value="TreeGrafter"/>
</dbReference>
<accession>A0A1E4TDK0</accession>